<protein>
    <submittedName>
        <fullName evidence="2">Uncharacterized protein</fullName>
    </submittedName>
</protein>
<evidence type="ECO:0000313" key="2">
    <source>
        <dbReference type="EMBL" id="RHA87792.1"/>
    </source>
</evidence>
<reference evidence="2 3" key="1">
    <citation type="submission" date="2018-08" db="EMBL/GenBank/DDBJ databases">
        <title>A genome reference for cultivated species of the human gut microbiota.</title>
        <authorList>
            <person name="Zou Y."/>
            <person name="Xue W."/>
            <person name="Luo G."/>
        </authorList>
    </citation>
    <scope>NUCLEOTIDE SEQUENCE [LARGE SCALE GENOMIC DNA]</scope>
    <source>
        <strain evidence="2 3">AM42-23AC</strain>
    </source>
</reference>
<dbReference type="EMBL" id="QSFW01000008">
    <property type="protein sequence ID" value="RHA87792.1"/>
    <property type="molecule type" value="Genomic_DNA"/>
</dbReference>
<name>A0AA92V2N1_9BACT</name>
<feature type="region of interest" description="Disordered" evidence="1">
    <location>
        <begin position="57"/>
        <end position="78"/>
    </location>
</feature>
<sequence length="78" mass="8823">MHITCCACAYQLLCKRTTAVVRPKIQTASTTYPISSNNISLLIQQHILALQTTYPSSSNNKKRVNHKFMTHPPPNQLR</sequence>
<evidence type="ECO:0000313" key="3">
    <source>
        <dbReference type="Proteomes" id="UP000284990"/>
    </source>
</evidence>
<evidence type="ECO:0000256" key="1">
    <source>
        <dbReference type="SAM" id="MobiDB-lite"/>
    </source>
</evidence>
<proteinExistence type="predicted"/>
<feature type="compositionally biased region" description="Basic residues" evidence="1">
    <location>
        <begin position="60"/>
        <end position="69"/>
    </location>
</feature>
<dbReference type="AlphaFoldDB" id="A0AA92V2N1"/>
<comment type="caution">
    <text evidence="2">The sequence shown here is derived from an EMBL/GenBank/DDBJ whole genome shotgun (WGS) entry which is preliminary data.</text>
</comment>
<gene>
    <name evidence="2" type="ORF">DW916_04835</name>
</gene>
<organism evidence="2 3">
    <name type="scientific">Segatella copri</name>
    <dbReference type="NCBI Taxonomy" id="165179"/>
    <lineage>
        <taxon>Bacteria</taxon>
        <taxon>Pseudomonadati</taxon>
        <taxon>Bacteroidota</taxon>
        <taxon>Bacteroidia</taxon>
        <taxon>Bacteroidales</taxon>
        <taxon>Prevotellaceae</taxon>
        <taxon>Segatella</taxon>
    </lineage>
</organism>
<accession>A0AA92V2N1</accession>
<dbReference type="Proteomes" id="UP000284990">
    <property type="component" value="Unassembled WGS sequence"/>
</dbReference>